<feature type="domain" description="C2H2-type" evidence="2">
    <location>
        <begin position="187"/>
        <end position="210"/>
    </location>
</feature>
<dbReference type="InterPro" id="IPR013087">
    <property type="entry name" value="Znf_C2H2_type"/>
</dbReference>
<organism evidence="3 4">
    <name type="scientific">Paramecium pentaurelia</name>
    <dbReference type="NCBI Taxonomy" id="43138"/>
    <lineage>
        <taxon>Eukaryota</taxon>
        <taxon>Sar</taxon>
        <taxon>Alveolata</taxon>
        <taxon>Ciliophora</taxon>
        <taxon>Intramacronucleata</taxon>
        <taxon>Oligohymenophorea</taxon>
        <taxon>Peniculida</taxon>
        <taxon>Parameciidae</taxon>
        <taxon>Paramecium</taxon>
    </lineage>
</organism>
<keyword evidence="1" id="KW-0862">Zinc</keyword>
<proteinExistence type="predicted"/>
<evidence type="ECO:0000313" key="4">
    <source>
        <dbReference type="Proteomes" id="UP000689195"/>
    </source>
</evidence>
<dbReference type="AlphaFoldDB" id="A0A8S1S0X2"/>
<protein>
    <recommendedName>
        <fullName evidence="2">C2H2-type domain-containing protein</fullName>
    </recommendedName>
</protein>
<keyword evidence="4" id="KW-1185">Reference proteome</keyword>
<dbReference type="OrthoDB" id="309135at2759"/>
<dbReference type="Proteomes" id="UP000689195">
    <property type="component" value="Unassembled WGS sequence"/>
</dbReference>
<keyword evidence="1" id="KW-0863">Zinc-finger</keyword>
<sequence>MIQECKYCRTLLTLTQQHYHQYLCPSQQFLKQMAQLRFLLSNAKISSQQFRQIRDTLKLNFKIIYNDDLINTNKLFNDSFEKQELIGEDIFFMNSNVSDYFENNIANQVCDLSAFQENTENPNEIYHSHSEFFDYISQINHQVEDSSIIVKKEIFPISELLQNLSFKEDYSPQSQEILELKNSNNRVECQRCKKRFKNMQTLKKHLKNIHKHRIVISKKQKEQEIQLEADF</sequence>
<dbReference type="PROSITE" id="PS00028">
    <property type="entry name" value="ZINC_FINGER_C2H2_1"/>
    <property type="match status" value="1"/>
</dbReference>
<name>A0A8S1S0X2_9CILI</name>
<accession>A0A8S1S0X2</accession>
<dbReference type="PROSITE" id="PS50157">
    <property type="entry name" value="ZINC_FINGER_C2H2_2"/>
    <property type="match status" value="1"/>
</dbReference>
<dbReference type="EMBL" id="CAJJDO010000003">
    <property type="protein sequence ID" value="CAD8133856.1"/>
    <property type="molecule type" value="Genomic_DNA"/>
</dbReference>
<reference evidence="3" key="1">
    <citation type="submission" date="2021-01" db="EMBL/GenBank/DDBJ databases">
        <authorList>
            <consortium name="Genoscope - CEA"/>
            <person name="William W."/>
        </authorList>
    </citation>
    <scope>NUCLEOTIDE SEQUENCE</scope>
</reference>
<keyword evidence="1" id="KW-0479">Metal-binding</keyword>
<dbReference type="GO" id="GO:0008270">
    <property type="term" value="F:zinc ion binding"/>
    <property type="evidence" value="ECO:0007669"/>
    <property type="project" value="UniProtKB-KW"/>
</dbReference>
<comment type="caution">
    <text evidence="3">The sequence shown here is derived from an EMBL/GenBank/DDBJ whole genome shotgun (WGS) entry which is preliminary data.</text>
</comment>
<gene>
    <name evidence="3" type="ORF">PPENT_87.1.T0030009</name>
</gene>
<evidence type="ECO:0000256" key="1">
    <source>
        <dbReference type="PROSITE-ProRule" id="PRU00042"/>
    </source>
</evidence>
<evidence type="ECO:0000313" key="3">
    <source>
        <dbReference type="EMBL" id="CAD8133856.1"/>
    </source>
</evidence>
<evidence type="ECO:0000259" key="2">
    <source>
        <dbReference type="PROSITE" id="PS50157"/>
    </source>
</evidence>